<evidence type="ECO:0000313" key="21">
    <source>
        <dbReference type="Proteomes" id="UP001385951"/>
    </source>
</evidence>
<comment type="cofactor">
    <cofactor evidence="1">
        <name>Mg(2+)</name>
        <dbReference type="ChEBI" id="CHEBI:18420"/>
    </cofactor>
</comment>
<dbReference type="EMBL" id="JASBNA010000017">
    <property type="protein sequence ID" value="KAK7686237.1"/>
    <property type="molecule type" value="Genomic_DNA"/>
</dbReference>
<dbReference type="PROSITE" id="PS00333">
    <property type="entry name" value="DNA_LIGASE_A2"/>
    <property type="match status" value="1"/>
</dbReference>
<organism evidence="20 21">
    <name type="scientific">Cerrena zonata</name>
    <dbReference type="NCBI Taxonomy" id="2478898"/>
    <lineage>
        <taxon>Eukaryota</taxon>
        <taxon>Fungi</taxon>
        <taxon>Dikarya</taxon>
        <taxon>Basidiomycota</taxon>
        <taxon>Agaricomycotina</taxon>
        <taxon>Agaricomycetes</taxon>
        <taxon>Polyporales</taxon>
        <taxon>Cerrenaceae</taxon>
        <taxon>Cerrena</taxon>
    </lineage>
</organism>
<keyword evidence="21" id="KW-1185">Reference proteome</keyword>
<dbReference type="PROSITE" id="PS50172">
    <property type="entry name" value="BRCT"/>
    <property type="match status" value="2"/>
</dbReference>
<dbReference type="SUPFAM" id="SSF56091">
    <property type="entry name" value="DNA ligase/mRNA capping enzyme, catalytic domain"/>
    <property type="match status" value="1"/>
</dbReference>
<dbReference type="Pfam" id="PF04675">
    <property type="entry name" value="DNA_ligase_A_N"/>
    <property type="match status" value="1"/>
</dbReference>
<dbReference type="InterPro" id="IPR029710">
    <property type="entry name" value="LIG4"/>
</dbReference>
<keyword evidence="9 15" id="KW-0067">ATP-binding</keyword>
<dbReference type="CDD" id="cd18435">
    <property type="entry name" value="BRCT_BRC1_like_rpt1"/>
    <property type="match status" value="1"/>
</dbReference>
<keyword evidence="13" id="KW-0539">Nucleus</keyword>
<comment type="caution">
    <text evidence="20">The sequence shown here is derived from an EMBL/GenBank/DDBJ whole genome shotgun (WGS) entry which is preliminary data.</text>
</comment>
<comment type="catalytic activity">
    <reaction evidence="14 15">
        <text>ATP + (deoxyribonucleotide)n-3'-hydroxyl + 5'-phospho-(deoxyribonucleotide)m = (deoxyribonucleotide)n+m + AMP + diphosphate.</text>
        <dbReference type="EC" id="6.5.1.1"/>
    </reaction>
</comment>
<dbReference type="InterPro" id="IPR044125">
    <property type="entry name" value="Adenylation_DNA_ligase_IV"/>
</dbReference>
<dbReference type="Pfam" id="PF04679">
    <property type="entry name" value="DNA_ligase_A_C"/>
    <property type="match status" value="1"/>
</dbReference>
<keyword evidence="7 15" id="KW-0547">Nucleotide-binding</keyword>
<evidence type="ECO:0000256" key="2">
    <source>
        <dbReference type="ARBA" id="ARBA00004123"/>
    </source>
</evidence>
<dbReference type="GO" id="GO:0003910">
    <property type="term" value="F:DNA ligase (ATP) activity"/>
    <property type="evidence" value="ECO:0007669"/>
    <property type="project" value="UniProtKB-EC"/>
</dbReference>
<dbReference type="PROSITE" id="PS00697">
    <property type="entry name" value="DNA_LIGASE_A1"/>
    <property type="match status" value="1"/>
</dbReference>
<dbReference type="InterPro" id="IPR016059">
    <property type="entry name" value="DNA_ligase_ATP-dep_CS"/>
</dbReference>
<dbReference type="EC" id="6.5.1.1" evidence="15"/>
<dbReference type="InterPro" id="IPR001357">
    <property type="entry name" value="BRCT_dom"/>
</dbReference>
<dbReference type="PANTHER" id="PTHR45997:SF1">
    <property type="entry name" value="DNA LIGASE 4"/>
    <property type="match status" value="1"/>
</dbReference>
<dbReference type="Gene3D" id="3.40.50.10190">
    <property type="entry name" value="BRCT domain"/>
    <property type="match status" value="2"/>
</dbReference>
<reference evidence="20 21" key="1">
    <citation type="submission" date="2022-09" db="EMBL/GenBank/DDBJ databases">
        <authorList>
            <person name="Palmer J.M."/>
        </authorList>
    </citation>
    <scope>NUCLEOTIDE SEQUENCE [LARGE SCALE GENOMIC DNA]</scope>
    <source>
        <strain evidence="20 21">DSM 7382</strain>
    </source>
</reference>
<dbReference type="SUPFAM" id="SSF50249">
    <property type="entry name" value="Nucleic acid-binding proteins"/>
    <property type="match status" value="1"/>
</dbReference>
<evidence type="ECO:0000256" key="3">
    <source>
        <dbReference type="ARBA" id="ARBA00007572"/>
    </source>
</evidence>
<evidence type="ECO:0000256" key="8">
    <source>
        <dbReference type="ARBA" id="ARBA00022763"/>
    </source>
</evidence>
<evidence type="ECO:0000259" key="19">
    <source>
        <dbReference type="PROSITE" id="PS50172"/>
    </source>
</evidence>
<dbReference type="PANTHER" id="PTHR45997">
    <property type="entry name" value="DNA LIGASE 4"/>
    <property type="match status" value="1"/>
</dbReference>
<evidence type="ECO:0000259" key="18">
    <source>
        <dbReference type="PROSITE" id="PS50160"/>
    </source>
</evidence>
<evidence type="ECO:0000256" key="10">
    <source>
        <dbReference type="ARBA" id="ARBA00022842"/>
    </source>
</evidence>
<feature type="compositionally biased region" description="Acidic residues" evidence="17">
    <location>
        <begin position="776"/>
        <end position="796"/>
    </location>
</feature>
<evidence type="ECO:0000256" key="15">
    <source>
        <dbReference type="RuleBase" id="RU000617"/>
    </source>
</evidence>
<gene>
    <name evidence="20" type="primary">LIG4</name>
    <name evidence="20" type="ORF">QCA50_010457</name>
</gene>
<evidence type="ECO:0000256" key="13">
    <source>
        <dbReference type="ARBA" id="ARBA00023242"/>
    </source>
</evidence>
<dbReference type="InterPro" id="IPR012308">
    <property type="entry name" value="DNA_ligase_ATP-dep_N"/>
</dbReference>
<dbReference type="CDD" id="cd07968">
    <property type="entry name" value="OBF_DNA_ligase_IV"/>
    <property type="match status" value="1"/>
</dbReference>
<dbReference type="SMART" id="SM00292">
    <property type="entry name" value="BRCT"/>
    <property type="match status" value="2"/>
</dbReference>
<evidence type="ECO:0000256" key="1">
    <source>
        <dbReference type="ARBA" id="ARBA00001946"/>
    </source>
</evidence>
<evidence type="ECO:0000256" key="6">
    <source>
        <dbReference type="ARBA" id="ARBA00022737"/>
    </source>
</evidence>
<feature type="region of interest" description="Disordered" evidence="17">
    <location>
        <begin position="775"/>
        <end position="913"/>
    </location>
</feature>
<dbReference type="InterPro" id="IPR012309">
    <property type="entry name" value="DNA_ligase_ATP-dep_C"/>
</dbReference>
<evidence type="ECO:0000256" key="12">
    <source>
        <dbReference type="ARBA" id="ARBA00023204"/>
    </source>
</evidence>
<evidence type="ECO:0000313" key="20">
    <source>
        <dbReference type="EMBL" id="KAK7686237.1"/>
    </source>
</evidence>
<dbReference type="InterPro" id="IPR036420">
    <property type="entry name" value="BRCT_dom_sf"/>
</dbReference>
<evidence type="ECO:0000256" key="11">
    <source>
        <dbReference type="ARBA" id="ARBA00023172"/>
    </source>
</evidence>
<feature type="region of interest" description="Disordered" evidence="17">
    <location>
        <begin position="1"/>
        <end position="31"/>
    </location>
</feature>
<comment type="similarity">
    <text evidence="3 16">Belongs to the ATP-dependent DNA ligase family.</text>
</comment>
<dbReference type="SUPFAM" id="SSF52113">
    <property type="entry name" value="BRCT domain"/>
    <property type="match status" value="2"/>
</dbReference>
<keyword evidence="5" id="KW-0479">Metal-binding</keyword>
<dbReference type="InterPro" id="IPR000977">
    <property type="entry name" value="DNA_ligase_ATP-dep"/>
</dbReference>
<dbReference type="CDD" id="cd07903">
    <property type="entry name" value="Adenylation_DNA_ligase_IV"/>
    <property type="match status" value="1"/>
</dbReference>
<dbReference type="Pfam" id="PF16589">
    <property type="entry name" value="BRCT_2"/>
    <property type="match status" value="1"/>
</dbReference>
<dbReference type="InterPro" id="IPR012340">
    <property type="entry name" value="NA-bd_OB-fold"/>
</dbReference>
<dbReference type="GO" id="GO:0006303">
    <property type="term" value="P:double-strand break repair via nonhomologous end joining"/>
    <property type="evidence" value="ECO:0007669"/>
    <property type="project" value="TreeGrafter"/>
</dbReference>
<name>A0AAW0G3Z1_9APHY</name>
<dbReference type="InterPro" id="IPR036599">
    <property type="entry name" value="DNA_ligase_N_sf"/>
</dbReference>
<dbReference type="Proteomes" id="UP001385951">
    <property type="component" value="Unassembled WGS sequence"/>
</dbReference>
<evidence type="ECO:0000256" key="14">
    <source>
        <dbReference type="ARBA" id="ARBA00034003"/>
    </source>
</evidence>
<keyword evidence="11 15" id="KW-0233">DNA recombination</keyword>
<dbReference type="GO" id="GO:0032807">
    <property type="term" value="C:DNA ligase IV complex"/>
    <property type="evidence" value="ECO:0007669"/>
    <property type="project" value="TreeGrafter"/>
</dbReference>
<dbReference type="PROSITE" id="PS50160">
    <property type="entry name" value="DNA_LIGASE_A3"/>
    <property type="match status" value="1"/>
</dbReference>
<keyword evidence="10" id="KW-0460">Magnesium</keyword>
<dbReference type="NCBIfam" id="TIGR00574">
    <property type="entry name" value="dnl1"/>
    <property type="match status" value="1"/>
</dbReference>
<dbReference type="Gene3D" id="2.40.50.140">
    <property type="entry name" value="Nucleic acid-binding proteins"/>
    <property type="match status" value="1"/>
</dbReference>
<evidence type="ECO:0000256" key="16">
    <source>
        <dbReference type="RuleBase" id="RU004196"/>
    </source>
</evidence>
<dbReference type="GO" id="GO:0005524">
    <property type="term" value="F:ATP binding"/>
    <property type="evidence" value="ECO:0007669"/>
    <property type="project" value="UniProtKB-KW"/>
</dbReference>
<accession>A0AAW0G3Z1</accession>
<keyword evidence="6" id="KW-0677">Repeat</keyword>
<feature type="domain" description="ATP-dependent DNA ligase family profile" evidence="18">
    <location>
        <begin position="375"/>
        <end position="509"/>
    </location>
</feature>
<evidence type="ECO:0000256" key="9">
    <source>
        <dbReference type="ARBA" id="ARBA00022840"/>
    </source>
</evidence>
<dbReference type="Pfam" id="PF01068">
    <property type="entry name" value="DNA_ligase_A_M"/>
    <property type="match status" value="1"/>
</dbReference>
<proteinExistence type="inferred from homology"/>
<protein>
    <recommendedName>
        <fullName evidence="15">DNA ligase</fullName>
        <ecNumber evidence="15">6.5.1.1</ecNumber>
    </recommendedName>
</protein>
<dbReference type="InterPro" id="IPR012310">
    <property type="entry name" value="DNA_ligase_ATP-dep_cent"/>
</dbReference>
<feature type="region of interest" description="Disordered" evidence="17">
    <location>
        <begin position="629"/>
        <end position="649"/>
    </location>
</feature>
<sequence length="1038" mass="119256">MLPTPAPSSPPSMPAGSSPPPQEFSNMDYLPPPKNKGSVPFHVLSALFDRLQTERKPEKRRKLLDTWFNHWREEIGYDLYPVLRLILPQKDRERAVYGLKEKNLAKMYIKLIPLQPKDSDSTRLLNWKRPSDRFKTSGDFPNVLYEVVCKRSSIVEGTLSVEELNDVLDQLAANIGKSDNQARIMQRVYNRTTAEEQRWIVRIILKDMVISVKETTVFAVFHPDAHDLYNTCSDLKKVVWELWDPKRRLGVEDKAVQLFRAFAPMLCKRPTRKIEESVKEMEGRTFVMEEKLDGERIQLHKRGNEYFYCSRKGKDYTYLYGKHVGTGSLTPYIDDAFDPRITSIILDGEMLVWDPVSEKNLPFGTLKTAALDKNKKEHNPRPCFKVFDLLYLNGQSLLHKSLKFRRRNLKACIEEVKGRLEFTIEFEGKTAQDVRERMEVIMANKGEGLVMKHPDSEYILNGRNKDWIKVKPEYMDNLGETVDVLVVAGNYGSGRRSGGVSTLICAALDDRRKAEEDEEPKYSTFVRVGSGFSFSDFVWIRAKRWKEWDPKAPPTWLQVSGKGPEDKGDVYLEPEDSFILKVKAAEIVSSELYHMGCTMRFPRALNIRDDLSLSDCMTASGVFDSMRAEKKRKMEEDQDGTTKKKRKVTKKVPTVLPQYEARELADVKAQSRLFKGYTFVVSSDPKSKTGDEDKAKLQKLIRQHGGKIAQVPRSQKQMMVVYDGPTIPYDLKLVINKGALDVIKPIWILDCVTKAEILPLRKKYFFHATDVAQVSEEYDEEDDEEDLPVAPDDEDATSSRTVSEAEDEAVPEPIASSSKSQERSQSQTRESFKETKIDPSLAEWLMIDESQPTQKRKLPLEDDSETEPEPDSDNDDVQNEDADVDDDDWLNLPNTRSVTIDTEEGSNRESQEWQEVKMGEDDEAMHYDQDMIFRHLCFYLDTPTNAKKNDMVVKTKQEDDIAQSLAEIEELITKNGGKIVELDNPKLTHIVLDQRDVGRRIELMTRTSKPKRRNIVISDWIQACLDEETLLDEESFMP</sequence>
<keyword evidence="4 15" id="KW-0436">Ligase</keyword>
<dbReference type="Gene3D" id="3.30.470.30">
    <property type="entry name" value="DNA ligase/mRNA capping enzyme"/>
    <property type="match status" value="1"/>
</dbReference>
<keyword evidence="12 15" id="KW-0234">DNA repair</keyword>
<evidence type="ECO:0000256" key="5">
    <source>
        <dbReference type="ARBA" id="ARBA00022723"/>
    </source>
</evidence>
<feature type="domain" description="BRCT" evidence="19">
    <location>
        <begin position="928"/>
        <end position="1038"/>
    </location>
</feature>
<feature type="compositionally biased region" description="Pro residues" evidence="17">
    <location>
        <begin position="1"/>
        <end position="22"/>
    </location>
</feature>
<dbReference type="GO" id="GO:0006310">
    <property type="term" value="P:DNA recombination"/>
    <property type="evidence" value="ECO:0007669"/>
    <property type="project" value="UniProtKB-KW"/>
</dbReference>
<dbReference type="GO" id="GO:0006297">
    <property type="term" value="P:nucleotide-excision repair, DNA gap filling"/>
    <property type="evidence" value="ECO:0007669"/>
    <property type="project" value="TreeGrafter"/>
</dbReference>
<dbReference type="SUPFAM" id="SSF117018">
    <property type="entry name" value="ATP-dependent DNA ligase DNA-binding domain"/>
    <property type="match status" value="1"/>
</dbReference>
<evidence type="ECO:0000256" key="17">
    <source>
        <dbReference type="SAM" id="MobiDB-lite"/>
    </source>
</evidence>
<dbReference type="GO" id="GO:0003677">
    <property type="term" value="F:DNA binding"/>
    <property type="evidence" value="ECO:0007669"/>
    <property type="project" value="InterPro"/>
</dbReference>
<evidence type="ECO:0000256" key="4">
    <source>
        <dbReference type="ARBA" id="ARBA00022598"/>
    </source>
</evidence>
<feature type="domain" description="BRCT" evidence="19">
    <location>
        <begin position="669"/>
        <end position="765"/>
    </location>
</feature>
<feature type="compositionally biased region" description="Acidic residues" evidence="17">
    <location>
        <begin position="861"/>
        <end position="889"/>
    </location>
</feature>
<evidence type="ECO:0000256" key="7">
    <source>
        <dbReference type="ARBA" id="ARBA00022741"/>
    </source>
</evidence>
<comment type="subcellular location">
    <subcellularLocation>
        <location evidence="2">Nucleus</location>
    </subcellularLocation>
</comment>
<feature type="compositionally biased region" description="Low complexity" evidence="17">
    <location>
        <begin position="816"/>
        <end position="829"/>
    </location>
</feature>
<dbReference type="GO" id="GO:0071897">
    <property type="term" value="P:DNA biosynthetic process"/>
    <property type="evidence" value="ECO:0007669"/>
    <property type="project" value="InterPro"/>
</dbReference>
<dbReference type="AlphaFoldDB" id="A0AAW0G3Z1"/>
<dbReference type="GO" id="GO:0046872">
    <property type="term" value="F:metal ion binding"/>
    <property type="evidence" value="ECO:0007669"/>
    <property type="project" value="UniProtKB-KW"/>
</dbReference>
<dbReference type="Gene3D" id="1.10.3260.10">
    <property type="entry name" value="DNA ligase, ATP-dependent, N-terminal domain"/>
    <property type="match status" value="1"/>
</dbReference>
<keyword evidence="8 15" id="KW-0227">DNA damage</keyword>